<dbReference type="NCBIfam" id="TIGR02563">
    <property type="entry name" value="cas_Csy4"/>
    <property type="match status" value="1"/>
</dbReference>
<dbReference type="InterPro" id="IPR013396">
    <property type="entry name" value="CRISPR-assoc_prot_Csy4"/>
</dbReference>
<evidence type="ECO:0000313" key="2">
    <source>
        <dbReference type="EMBL" id="WML85498.1"/>
    </source>
</evidence>
<protein>
    <submittedName>
        <fullName evidence="2">Type I-F CRISPR-associated endoribonuclease Cas6/Csy4</fullName>
    </submittedName>
</protein>
<evidence type="ECO:0000313" key="3">
    <source>
        <dbReference type="Proteomes" id="UP001223336"/>
    </source>
</evidence>
<name>A0AA51MK82_9GAMM</name>
<accession>A0AA51MK82</accession>
<dbReference type="EMBL" id="JAVFKN010000003">
    <property type="protein sequence ID" value="MDQ5767692.1"/>
    <property type="molecule type" value="Genomic_DNA"/>
</dbReference>
<dbReference type="InterPro" id="IPR042564">
    <property type="entry name" value="CRISPR-Cas6/Csy4_sf"/>
</dbReference>
<evidence type="ECO:0000313" key="1">
    <source>
        <dbReference type="EMBL" id="MDQ5767692.1"/>
    </source>
</evidence>
<dbReference type="Proteomes" id="UP001229862">
    <property type="component" value="Chromosome"/>
</dbReference>
<proteinExistence type="predicted"/>
<sequence length="191" mass="21623">MHYYVEITCLPDEGVSTAFIMGKVMDVLHLALVNLQQRLGRNPVGISFPEYGGAAQMGGKIRLFSQDQAHLESLNLPQQLQRLADYVHLRGISSIERPTLAFATFQRVQPKSSRERLIRRQAKRTGRADAVVRAQYQTFDEVRTDLPFVHMHSHSSTQSFRLFIEKRTAQPVGEWVFSTYGLSGCVGVPDF</sequence>
<dbReference type="RefSeq" id="WP_308133844.1">
    <property type="nucleotide sequence ID" value="NZ_CP133217.1"/>
</dbReference>
<dbReference type="GO" id="GO:0043571">
    <property type="term" value="P:maintenance of CRISPR repeat elements"/>
    <property type="evidence" value="ECO:0007669"/>
    <property type="project" value="InterPro"/>
</dbReference>
<dbReference type="Pfam" id="PF09618">
    <property type="entry name" value="Cas_Csy4"/>
    <property type="match status" value="1"/>
</dbReference>
<dbReference type="EMBL" id="CP133217">
    <property type="protein sequence ID" value="WML85498.1"/>
    <property type="molecule type" value="Genomic_DNA"/>
</dbReference>
<reference evidence="2 3" key="1">
    <citation type="submission" date="2023-08" db="EMBL/GenBank/DDBJ databases">
        <title>New molecular markers tilS and rpoB for phylogenetic and monitoring studies of the genus Thiothrix biodiversity.</title>
        <authorList>
            <person name="Ravin N.V."/>
            <person name="Smolyakov D."/>
            <person name="Markov N.D."/>
            <person name="Beletsky A.V."/>
            <person name="Mardanov A.V."/>
            <person name="Rudenko T.S."/>
            <person name="Grabovich M.Y."/>
        </authorList>
    </citation>
    <scope>NUCLEOTIDE SEQUENCE</scope>
    <source>
        <strain evidence="2">DNT52</strain>
        <strain evidence="1 3">H33</strain>
    </source>
</reference>
<dbReference type="Gene3D" id="3.30.70.2540">
    <property type="entry name" value="CRISPR-associated endoribonuclease Cas6/Csy4"/>
    <property type="match status" value="1"/>
</dbReference>
<gene>
    <name evidence="2" type="primary">cas6f</name>
    <name evidence="1" type="ORF">RCC75_04090</name>
    <name evidence="2" type="ORF">RCG00_14465</name>
</gene>
<organism evidence="2">
    <name type="scientific">Thiothrix subterranea</name>
    <dbReference type="NCBI Taxonomy" id="2735563"/>
    <lineage>
        <taxon>Bacteria</taxon>
        <taxon>Pseudomonadati</taxon>
        <taxon>Pseudomonadota</taxon>
        <taxon>Gammaproteobacteria</taxon>
        <taxon>Thiotrichales</taxon>
        <taxon>Thiotrichaceae</taxon>
        <taxon>Thiothrix</taxon>
    </lineage>
</organism>
<dbReference type="GO" id="GO:0004519">
    <property type="term" value="F:endonuclease activity"/>
    <property type="evidence" value="ECO:0007669"/>
    <property type="project" value="InterPro"/>
</dbReference>
<dbReference type="CDD" id="cd09739">
    <property type="entry name" value="Cas6_I-F"/>
    <property type="match status" value="1"/>
</dbReference>
<dbReference type="AlphaFoldDB" id="A0AA51MK82"/>
<keyword evidence="3" id="KW-1185">Reference proteome</keyword>
<dbReference type="Proteomes" id="UP001223336">
    <property type="component" value="Unassembled WGS sequence"/>
</dbReference>